<name>A0A0U3QC43_9HYPH</name>
<evidence type="ECO:0000256" key="5">
    <source>
        <dbReference type="ARBA" id="ARBA00013061"/>
    </source>
</evidence>
<feature type="binding site" evidence="11 12">
    <location>
        <begin position="59"/>
        <end position="62"/>
    </location>
    <ligand>
        <name>substrate</name>
    </ligand>
</feature>
<dbReference type="Pfam" id="PF00162">
    <property type="entry name" value="PGK"/>
    <property type="match status" value="1"/>
</dbReference>
<dbReference type="KEGG" id="pphr:APZ00_13065"/>
<feature type="binding site" evidence="11">
    <location>
        <position position="114"/>
    </location>
    <ligand>
        <name>substrate</name>
    </ligand>
</feature>
<evidence type="ECO:0000313" key="16">
    <source>
        <dbReference type="Proteomes" id="UP000064921"/>
    </source>
</evidence>
<evidence type="ECO:0000256" key="1">
    <source>
        <dbReference type="ARBA" id="ARBA00000642"/>
    </source>
</evidence>
<evidence type="ECO:0000256" key="11">
    <source>
        <dbReference type="HAMAP-Rule" id="MF_00145"/>
    </source>
</evidence>
<dbReference type="UniPathway" id="UPA00109">
    <property type="reaction ID" value="UER00185"/>
</dbReference>
<dbReference type="InterPro" id="IPR036043">
    <property type="entry name" value="Phosphoglycerate_kinase_sf"/>
</dbReference>
<dbReference type="GO" id="GO:0004618">
    <property type="term" value="F:phosphoglycerate kinase activity"/>
    <property type="evidence" value="ECO:0007669"/>
    <property type="project" value="UniProtKB-UniRule"/>
</dbReference>
<feature type="binding site" evidence="11 12">
    <location>
        <begin position="21"/>
        <end position="23"/>
    </location>
    <ligand>
        <name>substrate</name>
    </ligand>
</feature>
<evidence type="ECO:0000256" key="12">
    <source>
        <dbReference type="PIRSR" id="PIRSR000724-1"/>
    </source>
</evidence>
<comment type="pathway">
    <text evidence="2 11">Carbohydrate degradation; glycolysis; pyruvate from D-glyceraldehyde 3-phosphate: step 2/5.</text>
</comment>
<feature type="binding site" evidence="11">
    <location>
        <position position="147"/>
    </location>
    <ligand>
        <name>substrate</name>
    </ligand>
</feature>
<feature type="binding site" evidence="11 13">
    <location>
        <begin position="349"/>
        <end position="352"/>
    </location>
    <ligand>
        <name>ATP</name>
        <dbReference type="ChEBI" id="CHEBI:30616"/>
    </ligand>
</feature>
<evidence type="ECO:0000256" key="2">
    <source>
        <dbReference type="ARBA" id="ARBA00004838"/>
    </source>
</evidence>
<dbReference type="GO" id="GO:0006096">
    <property type="term" value="P:glycolytic process"/>
    <property type="evidence" value="ECO:0007669"/>
    <property type="project" value="UniProtKB-UniRule"/>
</dbReference>
<comment type="subunit">
    <text evidence="4 11">Monomer.</text>
</comment>
<dbReference type="GO" id="GO:0043531">
    <property type="term" value="F:ADP binding"/>
    <property type="evidence" value="ECO:0007669"/>
    <property type="project" value="TreeGrafter"/>
</dbReference>
<evidence type="ECO:0000256" key="14">
    <source>
        <dbReference type="RuleBase" id="RU000532"/>
    </source>
</evidence>
<feature type="binding site" evidence="11 13">
    <location>
        <position position="319"/>
    </location>
    <ligand>
        <name>ATP</name>
        <dbReference type="ChEBI" id="CHEBI:30616"/>
    </ligand>
</feature>
<evidence type="ECO:0000256" key="10">
    <source>
        <dbReference type="ARBA" id="ARBA00023152"/>
    </source>
</evidence>
<comment type="caution">
    <text evidence="11">Lacks conserved residue(s) required for the propagation of feature annotation.</text>
</comment>
<keyword evidence="9 11" id="KW-0067">ATP-binding</keyword>
<dbReference type="GO" id="GO:0005524">
    <property type="term" value="F:ATP binding"/>
    <property type="evidence" value="ECO:0007669"/>
    <property type="project" value="UniProtKB-KW"/>
</dbReference>
<sequence length="397" mass="40682">MTIAAITGAEVAGRRLVVRADLNVPMAGGRVSDATRLTRFAQGMRPLLARGAALVVLSHLGRPTGRDERASLAAIAGDLAAALGCAVDFATLDEAVKAAARLRPGEVLLVENIRFEEGEARNDPALAARLAALGDFYVNDAFSCAHRAHASTAAIAGLLPAFAGPLMMEELAALAAALEAPARPSVAIVGGAKVSSKIGVLKHLVTRLDHVIVGGGMANTFLFAGGMPMGRSLHEPGQTGTVQEILAIAEAHGCRVHLPLDLVVAREFRPHAPAEIVPADACPADAMILDAGPKAFATFARILDTARTILWNGPLGAFEIEPFDRATLALARLAAGLTDAGQTVTVAGGGDTVAALNAAGAAESFTYVSTAGGAFLEWLEGRPLPGVQALLRADAAS</sequence>
<evidence type="ECO:0000313" key="15">
    <source>
        <dbReference type="EMBL" id="ALV30073.1"/>
    </source>
</evidence>
<dbReference type="GO" id="GO:0005829">
    <property type="term" value="C:cytosol"/>
    <property type="evidence" value="ECO:0007669"/>
    <property type="project" value="TreeGrafter"/>
</dbReference>
<feature type="binding site" evidence="12">
    <location>
        <position position="147"/>
    </location>
    <ligand>
        <name>(2R)-3-phosphoglycerate</name>
        <dbReference type="ChEBI" id="CHEBI:58272"/>
    </ligand>
</feature>
<evidence type="ECO:0000256" key="6">
    <source>
        <dbReference type="ARBA" id="ARBA00022679"/>
    </source>
</evidence>
<comment type="similarity">
    <text evidence="3 11 14">Belongs to the phosphoglycerate kinase family.</text>
</comment>
<protein>
    <recommendedName>
        <fullName evidence="5 11">Phosphoglycerate kinase</fullName>
        <ecNumber evidence="5 11">2.7.2.3</ecNumber>
    </recommendedName>
</protein>
<dbReference type="PANTHER" id="PTHR11406">
    <property type="entry name" value="PHOSPHOGLYCERATE KINASE"/>
    <property type="match status" value="1"/>
</dbReference>
<evidence type="ECO:0000256" key="9">
    <source>
        <dbReference type="ARBA" id="ARBA00022840"/>
    </source>
</evidence>
<reference evidence="15 16" key="1">
    <citation type="submission" date="2015-10" db="EMBL/GenBank/DDBJ databases">
        <title>The world's first case of liver abscess caused by Pannonibacter phragmitetus.</title>
        <authorList>
            <person name="Ming D."/>
            <person name="Wang M."/>
            <person name="Zhou Y."/>
            <person name="Jiang T."/>
            <person name="Hu S."/>
        </authorList>
    </citation>
    <scope>NUCLEOTIDE SEQUENCE [LARGE SCALE GENOMIC DNA]</scope>
    <source>
        <strain evidence="15 16">31801</strain>
    </source>
</reference>
<keyword evidence="8 11" id="KW-0418">Kinase</keyword>
<feature type="binding site" evidence="11 13">
    <location>
        <position position="197"/>
    </location>
    <ligand>
        <name>ATP</name>
        <dbReference type="ChEBI" id="CHEBI:30616"/>
    </ligand>
</feature>
<dbReference type="STRING" id="121719.APZ00_13065"/>
<dbReference type="PANTHER" id="PTHR11406:SF23">
    <property type="entry name" value="PHOSPHOGLYCERATE KINASE 1, CHLOROPLASTIC-RELATED"/>
    <property type="match status" value="1"/>
</dbReference>
<dbReference type="InterPro" id="IPR001576">
    <property type="entry name" value="Phosphoglycerate_kinase"/>
</dbReference>
<dbReference type="HAMAP" id="MF_00145">
    <property type="entry name" value="Phosphoglyc_kinase"/>
    <property type="match status" value="1"/>
</dbReference>
<feature type="binding site" evidence="11">
    <location>
        <position position="36"/>
    </location>
    <ligand>
        <name>substrate</name>
    </ligand>
</feature>
<feature type="binding site" evidence="12">
    <location>
        <position position="114"/>
    </location>
    <ligand>
        <name>(2R)-3-phosphoglycerate</name>
        <dbReference type="ChEBI" id="CHEBI:58272"/>
    </ligand>
</feature>
<dbReference type="AlphaFoldDB" id="A0A0U3QC43"/>
<dbReference type="InterPro" id="IPR015824">
    <property type="entry name" value="Phosphoglycerate_kinase_N"/>
</dbReference>
<dbReference type="GO" id="GO:0006094">
    <property type="term" value="P:gluconeogenesis"/>
    <property type="evidence" value="ECO:0007669"/>
    <property type="project" value="TreeGrafter"/>
</dbReference>
<dbReference type="PIRSF" id="PIRSF000724">
    <property type="entry name" value="Pgk"/>
    <property type="match status" value="1"/>
</dbReference>
<dbReference type="Proteomes" id="UP000064921">
    <property type="component" value="Chromosome"/>
</dbReference>
<keyword evidence="16" id="KW-1185">Reference proteome</keyword>
<feature type="binding site" evidence="12">
    <location>
        <position position="36"/>
    </location>
    <ligand>
        <name>(2R)-3-phosphoglycerate</name>
        <dbReference type="ChEBI" id="CHEBI:58272"/>
    </ligand>
</feature>
<gene>
    <name evidence="11 15" type="primary">pgk</name>
    <name evidence="15" type="ORF">APZ00_13065</name>
</gene>
<dbReference type="EC" id="2.7.2.3" evidence="5 11"/>
<dbReference type="SUPFAM" id="SSF53748">
    <property type="entry name" value="Phosphoglycerate kinase"/>
    <property type="match status" value="1"/>
</dbReference>
<comment type="subcellular location">
    <subcellularLocation>
        <location evidence="11">Cytoplasm</location>
    </subcellularLocation>
</comment>
<proteinExistence type="inferred from homology"/>
<dbReference type="Gene3D" id="3.40.50.1260">
    <property type="entry name" value="Phosphoglycerate kinase, N-terminal domain"/>
    <property type="match status" value="2"/>
</dbReference>
<comment type="catalytic activity">
    <reaction evidence="1 11 14">
        <text>(2R)-3-phosphoglycerate + ATP = (2R)-3-phospho-glyceroyl phosphate + ADP</text>
        <dbReference type="Rhea" id="RHEA:14801"/>
        <dbReference type="ChEBI" id="CHEBI:30616"/>
        <dbReference type="ChEBI" id="CHEBI:57604"/>
        <dbReference type="ChEBI" id="CHEBI:58272"/>
        <dbReference type="ChEBI" id="CHEBI:456216"/>
        <dbReference type="EC" id="2.7.2.3"/>
    </reaction>
</comment>
<organism evidence="15 16">
    <name type="scientific">Pannonibacter phragmitetus</name>
    <dbReference type="NCBI Taxonomy" id="121719"/>
    <lineage>
        <taxon>Bacteria</taxon>
        <taxon>Pseudomonadati</taxon>
        <taxon>Pseudomonadota</taxon>
        <taxon>Alphaproteobacteria</taxon>
        <taxon>Hyphomicrobiales</taxon>
        <taxon>Stappiaceae</taxon>
        <taxon>Pannonibacter</taxon>
    </lineage>
</organism>
<keyword evidence="7 11" id="KW-0547">Nucleotide-binding</keyword>
<evidence type="ECO:0000256" key="7">
    <source>
        <dbReference type="ARBA" id="ARBA00022741"/>
    </source>
</evidence>
<keyword evidence="10 11" id="KW-0324">Glycolysis</keyword>
<dbReference type="PRINTS" id="PR00477">
    <property type="entry name" value="PHGLYCKINASE"/>
</dbReference>
<evidence type="ECO:0000256" key="3">
    <source>
        <dbReference type="ARBA" id="ARBA00008982"/>
    </source>
</evidence>
<evidence type="ECO:0000256" key="8">
    <source>
        <dbReference type="ARBA" id="ARBA00022777"/>
    </source>
</evidence>
<dbReference type="FunFam" id="3.40.50.1260:FF:000031">
    <property type="entry name" value="Phosphoglycerate kinase 1"/>
    <property type="match status" value="1"/>
</dbReference>
<keyword evidence="6 11" id="KW-0808">Transferase</keyword>
<dbReference type="EMBL" id="CP013068">
    <property type="protein sequence ID" value="ALV30073.1"/>
    <property type="molecule type" value="Genomic_DNA"/>
</dbReference>
<keyword evidence="11" id="KW-0963">Cytoplasm</keyword>
<evidence type="ECO:0000256" key="4">
    <source>
        <dbReference type="ARBA" id="ARBA00011245"/>
    </source>
</evidence>
<evidence type="ECO:0000256" key="13">
    <source>
        <dbReference type="PIRSR" id="PIRSR000724-2"/>
    </source>
</evidence>
<accession>A0A0U3QC43</accession>